<feature type="domain" description="Response regulatory" evidence="3">
    <location>
        <begin position="80"/>
        <end position="199"/>
    </location>
</feature>
<dbReference type="KEGG" id="nti:DNFV4_03710"/>
<feature type="modified residue" description="4-aspartylphosphate" evidence="2">
    <location>
        <position position="133"/>
    </location>
</feature>
<dbReference type="EMBL" id="OX365700">
    <property type="protein sequence ID" value="CAI4033274.1"/>
    <property type="molecule type" value="Genomic_DNA"/>
</dbReference>
<dbReference type="InterPro" id="IPR001789">
    <property type="entry name" value="Sig_transdc_resp-reg_receiver"/>
</dbReference>
<dbReference type="SMART" id="SM00448">
    <property type="entry name" value="REC"/>
    <property type="match status" value="1"/>
</dbReference>
<keyword evidence="1 2" id="KW-0597">Phosphoprotein</keyword>
<proteinExistence type="predicted"/>
<dbReference type="SUPFAM" id="SSF52172">
    <property type="entry name" value="CheY-like"/>
    <property type="match status" value="1"/>
</dbReference>
<protein>
    <recommendedName>
        <fullName evidence="3">Response regulatory domain-containing protein</fullName>
    </recommendedName>
</protein>
<accession>A0AA86TEI1</accession>
<dbReference type="PANTHER" id="PTHR44591:SF3">
    <property type="entry name" value="RESPONSE REGULATORY DOMAIN-CONTAINING PROTEIN"/>
    <property type="match status" value="1"/>
</dbReference>
<dbReference type="GO" id="GO:0000160">
    <property type="term" value="P:phosphorelay signal transduction system"/>
    <property type="evidence" value="ECO:0007669"/>
    <property type="project" value="InterPro"/>
</dbReference>
<organism evidence="4 5">
    <name type="scientific">Nitrospira tepida</name>
    <dbReference type="NCBI Taxonomy" id="2973512"/>
    <lineage>
        <taxon>Bacteria</taxon>
        <taxon>Pseudomonadati</taxon>
        <taxon>Nitrospirota</taxon>
        <taxon>Nitrospiria</taxon>
        <taxon>Nitrospirales</taxon>
        <taxon>Nitrospiraceae</taxon>
        <taxon>Nitrospira</taxon>
    </lineage>
</organism>
<dbReference type="PANTHER" id="PTHR44591">
    <property type="entry name" value="STRESS RESPONSE REGULATOR PROTEIN 1"/>
    <property type="match status" value="1"/>
</dbReference>
<evidence type="ECO:0000256" key="2">
    <source>
        <dbReference type="PROSITE-ProRule" id="PRU00169"/>
    </source>
</evidence>
<dbReference type="InterPro" id="IPR011006">
    <property type="entry name" value="CheY-like_superfamily"/>
</dbReference>
<reference evidence="4" key="1">
    <citation type="submission" date="2022-10" db="EMBL/GenBank/DDBJ databases">
        <authorList>
            <person name="Koch H."/>
        </authorList>
    </citation>
    <scope>NUCLEOTIDE SEQUENCE</scope>
    <source>
        <strain evidence="4">DNF</strain>
    </source>
</reference>
<evidence type="ECO:0000259" key="3">
    <source>
        <dbReference type="PROSITE" id="PS50110"/>
    </source>
</evidence>
<evidence type="ECO:0000313" key="5">
    <source>
        <dbReference type="Proteomes" id="UP001179121"/>
    </source>
</evidence>
<gene>
    <name evidence="4" type="ORF">DNFV4_03710</name>
</gene>
<evidence type="ECO:0000313" key="4">
    <source>
        <dbReference type="EMBL" id="CAI4033274.1"/>
    </source>
</evidence>
<dbReference type="InterPro" id="IPR050595">
    <property type="entry name" value="Bact_response_regulator"/>
</dbReference>
<keyword evidence="5" id="KW-1185">Reference proteome</keyword>
<dbReference type="Gene3D" id="3.40.50.2300">
    <property type="match status" value="1"/>
</dbReference>
<dbReference type="CDD" id="cd17536">
    <property type="entry name" value="REC_YesN-like"/>
    <property type="match status" value="1"/>
</dbReference>
<dbReference type="AlphaFoldDB" id="A0AA86TEI1"/>
<dbReference type="Pfam" id="PF00072">
    <property type="entry name" value="Response_reg"/>
    <property type="match status" value="1"/>
</dbReference>
<name>A0AA86TEI1_9BACT</name>
<dbReference type="Proteomes" id="UP001179121">
    <property type="component" value="Chromosome"/>
</dbReference>
<evidence type="ECO:0000256" key="1">
    <source>
        <dbReference type="ARBA" id="ARBA00022553"/>
    </source>
</evidence>
<dbReference type="PROSITE" id="PS50110">
    <property type="entry name" value="RESPONSE_REGULATORY"/>
    <property type="match status" value="1"/>
</dbReference>
<sequence length="207" mass="23234">MRRQAYLSALYHSRGFQARRAELDSALMLLKELVLKPRVSRAGHDEDQRQDAMNVTHTRRGAMTEKRSDALFGASTGNGRVLVVDDEPDIRKVVRMTLQKAGYDVLEAENGEKAIEIINTGENRLMLDVLVCDIRMPKINGVEAIAYFRKNYKRVPIIVLTGFPDTEMAATFLRDGGIVDYLVKPVEGEKLKAAVARAMEQREVASL</sequence>